<feature type="transmembrane region" description="Helical" evidence="1">
    <location>
        <begin position="145"/>
        <end position="164"/>
    </location>
</feature>
<reference evidence="2 3" key="1">
    <citation type="journal article" date="2016" name="Nat. Commun.">
        <title>Thousands of microbial genomes shed light on interconnected biogeochemical processes in an aquifer system.</title>
        <authorList>
            <person name="Anantharaman K."/>
            <person name="Brown C.T."/>
            <person name="Hug L.A."/>
            <person name="Sharon I."/>
            <person name="Castelle C.J."/>
            <person name="Probst A.J."/>
            <person name="Thomas B.C."/>
            <person name="Singh A."/>
            <person name="Wilkins M.J."/>
            <person name="Karaoz U."/>
            <person name="Brodie E.L."/>
            <person name="Williams K.H."/>
            <person name="Hubbard S.S."/>
            <person name="Banfield J.F."/>
        </authorList>
    </citation>
    <scope>NUCLEOTIDE SEQUENCE [LARGE SCALE GENOMIC DNA]</scope>
</reference>
<evidence type="ECO:0000313" key="3">
    <source>
        <dbReference type="Proteomes" id="UP000178631"/>
    </source>
</evidence>
<evidence type="ECO:0000313" key="2">
    <source>
        <dbReference type="EMBL" id="OGC44286.1"/>
    </source>
</evidence>
<evidence type="ECO:0000256" key="1">
    <source>
        <dbReference type="SAM" id="Phobius"/>
    </source>
</evidence>
<feature type="transmembrane region" description="Helical" evidence="1">
    <location>
        <begin position="43"/>
        <end position="64"/>
    </location>
</feature>
<keyword evidence="1" id="KW-0472">Membrane</keyword>
<keyword evidence="1" id="KW-0812">Transmembrane</keyword>
<feature type="transmembrane region" description="Helical" evidence="1">
    <location>
        <begin position="20"/>
        <end position="36"/>
    </location>
</feature>
<name>A0A1F4UH71_9BACT</name>
<gene>
    <name evidence="2" type="ORF">A3J98_00520</name>
</gene>
<accession>A0A1F4UH71</accession>
<dbReference type="AlphaFoldDB" id="A0A1F4UH71"/>
<dbReference type="EMBL" id="MEUP01000134">
    <property type="protein sequence ID" value="OGC44286.1"/>
    <property type="molecule type" value="Genomic_DNA"/>
</dbReference>
<organism evidence="2 3">
    <name type="scientific">candidate division WS6 bacterium RIFOXYC1_FULL_33_10</name>
    <dbReference type="NCBI Taxonomy" id="1802606"/>
    <lineage>
        <taxon>Bacteria</taxon>
        <taxon>Candidatus Dojkabacteria</taxon>
    </lineage>
</organism>
<keyword evidence="1" id="KW-1133">Transmembrane helix</keyword>
<proteinExistence type="predicted"/>
<feature type="transmembrane region" description="Helical" evidence="1">
    <location>
        <begin position="76"/>
        <end position="100"/>
    </location>
</feature>
<comment type="caution">
    <text evidence="2">The sequence shown here is derived from an EMBL/GenBank/DDBJ whole genome shotgun (WGS) entry which is preliminary data.</text>
</comment>
<feature type="transmembrane region" description="Helical" evidence="1">
    <location>
        <begin position="121"/>
        <end position="139"/>
    </location>
</feature>
<dbReference type="Proteomes" id="UP000178631">
    <property type="component" value="Unassembled WGS sequence"/>
</dbReference>
<sequence length="170" mass="19428">MNLFENISNSWSKYEINIELAYLLLIFTVSILTIYFSTKEKKILILSILSFTVATLSNLIGIYIVNTIFKIEIFEIFKMIPLITYILILSNLGTLIGYYISKRNSKGFKISSVRKEYYSDTIKQTIFLLLLGSSTLLFLSVQTEVVVSISILSTVIAVWSTYAISKYILK</sequence>
<protein>
    <submittedName>
        <fullName evidence="2">Uncharacterized protein</fullName>
    </submittedName>
</protein>